<dbReference type="HOGENOM" id="CLU_1293533_0_0_9"/>
<organism evidence="2 3">
    <name type="scientific">Ruminococcus albus (strain ATCC 27210 / DSM 20455 / JCM 14654 / NCDO 2250 / 7)</name>
    <dbReference type="NCBI Taxonomy" id="697329"/>
    <lineage>
        <taxon>Bacteria</taxon>
        <taxon>Bacillati</taxon>
        <taxon>Bacillota</taxon>
        <taxon>Clostridia</taxon>
        <taxon>Eubacteriales</taxon>
        <taxon>Oscillospiraceae</taxon>
        <taxon>Ruminococcus</taxon>
    </lineage>
</organism>
<dbReference type="AlphaFoldDB" id="E6UF20"/>
<feature type="chain" id="PRO_5038463012" description="Lipoprotein" evidence="1">
    <location>
        <begin position="23"/>
        <end position="213"/>
    </location>
</feature>
<dbReference type="Proteomes" id="UP000006919">
    <property type="component" value="Chromosome"/>
</dbReference>
<evidence type="ECO:0000313" key="3">
    <source>
        <dbReference type="Proteomes" id="UP000006919"/>
    </source>
</evidence>
<evidence type="ECO:0008006" key="4">
    <source>
        <dbReference type="Google" id="ProtNLM"/>
    </source>
</evidence>
<reference evidence="2 3" key="1">
    <citation type="journal article" date="2011" name="J. Bacteriol.">
        <title>Complete genome of the cellulolytic ruminal bacterium Ruminococcus albus 7.</title>
        <authorList>
            <person name="Suen G."/>
            <person name="Stevenson D.M."/>
            <person name="Bruce D.C."/>
            <person name="Chertkov O."/>
            <person name="Copeland A."/>
            <person name="Cheng J.F."/>
            <person name="Detter C."/>
            <person name="Detter J.C."/>
            <person name="Goodwin L.A."/>
            <person name="Han C.S."/>
            <person name="Hauser L.J."/>
            <person name="Ivanova N.N."/>
            <person name="Kyrpides N.C."/>
            <person name="Land M.L."/>
            <person name="Lapidus A."/>
            <person name="Lucas S."/>
            <person name="Ovchinnikova G."/>
            <person name="Pitluck S."/>
            <person name="Tapia R."/>
            <person name="Woyke T."/>
            <person name="Boyum J."/>
            <person name="Mead D."/>
            <person name="Weimer P.J."/>
        </authorList>
    </citation>
    <scope>NUCLEOTIDE SEQUENCE [LARGE SCALE GENOMIC DNA]</scope>
    <source>
        <strain evidence="3">ATCC 27210 / DSM 20455 / JCM 14654 / NCDO 2250 / 7</strain>
    </source>
</reference>
<dbReference type="KEGG" id="ral:Rumal_3082"/>
<sequence length="213" mass="23687" precursor="true">MTDTMRKVLIYLTAAMMSFALSGCGAVKVADKYEDSLTKAYIEKLDGEKLTVNLTVTIDYDKEKIGDDSYSQLLEVNGENRHLFESLESGDIEFYQTDGKTWRVDAKKKEIHPLDGNGYFGADNADTVLGDLPESDDFVSAEKDTDGNIRETFDIDGTVKVFTYDGKTGELIDMEYKTDSIPGDNSAVIKLTVNSFKEDCGEIKLPEGYTMID</sequence>
<dbReference type="STRING" id="697329.Rumal_3082"/>
<keyword evidence="1" id="KW-0732">Signal</keyword>
<evidence type="ECO:0000313" key="2">
    <source>
        <dbReference type="EMBL" id="ADU23547.1"/>
    </source>
</evidence>
<gene>
    <name evidence="2" type="ordered locus">Rumal_3082</name>
</gene>
<evidence type="ECO:0000256" key="1">
    <source>
        <dbReference type="SAM" id="SignalP"/>
    </source>
</evidence>
<dbReference type="PROSITE" id="PS51257">
    <property type="entry name" value="PROKAR_LIPOPROTEIN"/>
    <property type="match status" value="1"/>
</dbReference>
<proteinExistence type="predicted"/>
<accession>E6UF20</accession>
<protein>
    <recommendedName>
        <fullName evidence="4">Lipoprotein</fullName>
    </recommendedName>
</protein>
<feature type="signal peptide" evidence="1">
    <location>
        <begin position="1"/>
        <end position="22"/>
    </location>
</feature>
<name>E6UF20_RUMA7</name>
<dbReference type="EMBL" id="CP002403">
    <property type="protein sequence ID" value="ADU23547.1"/>
    <property type="molecule type" value="Genomic_DNA"/>
</dbReference>